<keyword evidence="2" id="KW-1185">Reference proteome</keyword>
<dbReference type="EMBL" id="ML208389">
    <property type="protein sequence ID" value="TFK66963.1"/>
    <property type="molecule type" value="Genomic_DNA"/>
</dbReference>
<evidence type="ECO:0000313" key="2">
    <source>
        <dbReference type="Proteomes" id="UP000308600"/>
    </source>
</evidence>
<dbReference type="Proteomes" id="UP000308600">
    <property type="component" value="Unassembled WGS sequence"/>
</dbReference>
<organism evidence="1 2">
    <name type="scientific">Pluteus cervinus</name>
    <dbReference type="NCBI Taxonomy" id="181527"/>
    <lineage>
        <taxon>Eukaryota</taxon>
        <taxon>Fungi</taxon>
        <taxon>Dikarya</taxon>
        <taxon>Basidiomycota</taxon>
        <taxon>Agaricomycotina</taxon>
        <taxon>Agaricomycetes</taxon>
        <taxon>Agaricomycetidae</taxon>
        <taxon>Agaricales</taxon>
        <taxon>Pluteineae</taxon>
        <taxon>Pluteaceae</taxon>
        <taxon>Pluteus</taxon>
    </lineage>
</organism>
<reference evidence="1 2" key="1">
    <citation type="journal article" date="2019" name="Nat. Ecol. Evol.">
        <title>Megaphylogeny resolves global patterns of mushroom evolution.</title>
        <authorList>
            <person name="Varga T."/>
            <person name="Krizsan K."/>
            <person name="Foldi C."/>
            <person name="Dima B."/>
            <person name="Sanchez-Garcia M."/>
            <person name="Sanchez-Ramirez S."/>
            <person name="Szollosi G.J."/>
            <person name="Szarkandi J.G."/>
            <person name="Papp V."/>
            <person name="Albert L."/>
            <person name="Andreopoulos W."/>
            <person name="Angelini C."/>
            <person name="Antonin V."/>
            <person name="Barry K.W."/>
            <person name="Bougher N.L."/>
            <person name="Buchanan P."/>
            <person name="Buyck B."/>
            <person name="Bense V."/>
            <person name="Catcheside P."/>
            <person name="Chovatia M."/>
            <person name="Cooper J."/>
            <person name="Damon W."/>
            <person name="Desjardin D."/>
            <person name="Finy P."/>
            <person name="Geml J."/>
            <person name="Haridas S."/>
            <person name="Hughes K."/>
            <person name="Justo A."/>
            <person name="Karasinski D."/>
            <person name="Kautmanova I."/>
            <person name="Kiss B."/>
            <person name="Kocsube S."/>
            <person name="Kotiranta H."/>
            <person name="LaButti K.M."/>
            <person name="Lechner B.E."/>
            <person name="Liimatainen K."/>
            <person name="Lipzen A."/>
            <person name="Lukacs Z."/>
            <person name="Mihaltcheva S."/>
            <person name="Morgado L.N."/>
            <person name="Niskanen T."/>
            <person name="Noordeloos M.E."/>
            <person name="Ohm R.A."/>
            <person name="Ortiz-Santana B."/>
            <person name="Ovrebo C."/>
            <person name="Racz N."/>
            <person name="Riley R."/>
            <person name="Savchenko A."/>
            <person name="Shiryaev A."/>
            <person name="Soop K."/>
            <person name="Spirin V."/>
            <person name="Szebenyi C."/>
            <person name="Tomsovsky M."/>
            <person name="Tulloss R.E."/>
            <person name="Uehling J."/>
            <person name="Grigoriev I.V."/>
            <person name="Vagvolgyi C."/>
            <person name="Papp T."/>
            <person name="Martin F.M."/>
            <person name="Miettinen O."/>
            <person name="Hibbett D.S."/>
            <person name="Nagy L.G."/>
        </authorList>
    </citation>
    <scope>NUCLEOTIDE SEQUENCE [LARGE SCALE GENOMIC DNA]</scope>
    <source>
        <strain evidence="1 2">NL-1719</strain>
    </source>
</reference>
<sequence length="231" mass="26500">MARLSQPTQTAAPKATSQPSKSSNSRNQRVMRVLSIGEKVPPISPLPFSSLSSPDLIELMHKKPRIGSDYKRRYDPYVQPYVDTTFNVVRAALMRKSRIEAKKYVQLKKLDGFLKLPLDIILSTLEYLHPIDIYHLSRSSFIFRDLLKDQMPLLTRIYQANGVPVWPPEISYDHWADLLFGDAICDRCQVFVALPDFVHRQRICSECFQLGFQFTHRSMGAAIVPKGFRDS</sequence>
<protein>
    <submittedName>
        <fullName evidence="1">Uncharacterized protein</fullName>
    </submittedName>
</protein>
<accession>A0ACD3AM12</accession>
<name>A0ACD3AM12_9AGAR</name>
<gene>
    <name evidence="1" type="ORF">BDN72DRAFT_843589</name>
</gene>
<evidence type="ECO:0000313" key="1">
    <source>
        <dbReference type="EMBL" id="TFK66963.1"/>
    </source>
</evidence>
<proteinExistence type="predicted"/>